<keyword evidence="1" id="KW-1133">Transmembrane helix</keyword>
<dbReference type="Pfam" id="PF19516">
    <property type="entry name" value="DUF6049"/>
    <property type="match status" value="1"/>
</dbReference>
<keyword evidence="1" id="KW-0812">Transmembrane</keyword>
<evidence type="ECO:0000256" key="1">
    <source>
        <dbReference type="SAM" id="Phobius"/>
    </source>
</evidence>
<proteinExistence type="predicted"/>
<gene>
    <name evidence="2" type="ORF">METZ01_LOCUS5019</name>
</gene>
<dbReference type="EMBL" id="UINC01000259">
    <property type="protein sequence ID" value="SUZ52165.1"/>
    <property type="molecule type" value="Genomic_DNA"/>
</dbReference>
<name>A0A381NC96_9ZZZZ</name>
<organism evidence="2">
    <name type="scientific">marine metagenome</name>
    <dbReference type="NCBI Taxonomy" id="408172"/>
    <lineage>
        <taxon>unclassified sequences</taxon>
        <taxon>metagenomes</taxon>
        <taxon>ecological metagenomes</taxon>
    </lineage>
</organism>
<keyword evidence="1" id="KW-0472">Membrane</keyword>
<dbReference type="InterPro" id="IPR046112">
    <property type="entry name" value="DUF6049"/>
</dbReference>
<accession>A0A381NC96</accession>
<feature type="transmembrane region" description="Helical" evidence="1">
    <location>
        <begin position="596"/>
        <end position="616"/>
    </location>
</feature>
<reference evidence="2" key="1">
    <citation type="submission" date="2018-05" db="EMBL/GenBank/DDBJ databases">
        <authorList>
            <person name="Lanie J.A."/>
            <person name="Ng W.-L."/>
            <person name="Kazmierczak K.M."/>
            <person name="Andrzejewski T.M."/>
            <person name="Davidsen T.M."/>
            <person name="Wayne K.J."/>
            <person name="Tettelin H."/>
            <person name="Glass J.I."/>
            <person name="Rusch D."/>
            <person name="Podicherti R."/>
            <person name="Tsui H.-C.T."/>
            <person name="Winkler M.E."/>
        </authorList>
    </citation>
    <scope>NUCLEOTIDE SEQUENCE</scope>
</reference>
<evidence type="ECO:0000313" key="2">
    <source>
        <dbReference type="EMBL" id="SUZ52165.1"/>
    </source>
</evidence>
<dbReference type="AlphaFoldDB" id="A0A381NC96"/>
<sequence length="639" mass="67443">MPLPAGAAEAGGSITLVGQSPWVDSLGVLAIDLRVTGSVDEGLLTFRLHESIGASGLLGGVQVEGESLPDPVGSPVTFPLADHLGAGGVASLELDIGPGNDLPTNPGSVHPLSILLTTLDGELLDRVHTMVLHLPDDKPPFPLLTALVIEITGPPPLQSDGANRIDPDTVRSLRSVVNALVDHPLVAADLRMPPATVVALAQSGDAAHARLLDDLIGVIGGGIRLASSPFVTADPEAWRQAERPDIYRDILDHGDLALADELGTTPDRSIVHLPPTGIDETLDLLSHLGSQRFIVGADHLDPRPDDLATMTQPVRLRGASGSPFTALVIDPDLNEHLVGPDGPVAAVQHLLADLAVRSWTEPVIPRQTVITISDPSALDAHLLDVLLGGLEEAPFVDLAPLPVLFSSIATLDPDTIPLKTLWPEPVASAAAKIRDRGLVEITIEAYQSLVGGRRPEIAHLNDLLEATAAAELDTGQGEPYLRAVYDAVLVVLDAFEAPDDQNVRLTSRRATVPFTVDNGLSVPVHVRMHLESDGRLDFPDGDTLDATLSPGTNRISILVEARTSGDARLQITVRSPDPSELLQLQSSTLLVRSTQLSGVGVFLLAGALLVLGVWWFRSARNGRPNPSDDYAAPNPGEDP</sequence>
<protein>
    <submittedName>
        <fullName evidence="2">Uncharacterized protein</fullName>
    </submittedName>
</protein>